<comment type="similarity">
    <text evidence="1">Belongs to the TolB family.</text>
</comment>
<protein>
    <submittedName>
        <fullName evidence="7">Putative Transcriptional regulator, CadC</fullName>
    </submittedName>
</protein>
<dbReference type="Pfam" id="PF07676">
    <property type="entry name" value="PD40"/>
    <property type="match status" value="4"/>
</dbReference>
<dbReference type="Proteomes" id="UP000239735">
    <property type="component" value="Unassembled WGS sequence"/>
</dbReference>
<dbReference type="Gene3D" id="1.10.10.10">
    <property type="entry name" value="Winged helix-like DNA-binding domain superfamily/Winged helix DNA-binding domain"/>
    <property type="match status" value="1"/>
</dbReference>
<dbReference type="Pfam" id="PF00486">
    <property type="entry name" value="Trans_reg_C"/>
    <property type="match status" value="1"/>
</dbReference>
<dbReference type="GO" id="GO:0000160">
    <property type="term" value="P:phosphorelay signal transduction system"/>
    <property type="evidence" value="ECO:0007669"/>
    <property type="project" value="InterPro"/>
</dbReference>
<organism evidence="7 8">
    <name type="scientific">Candidatus Sulfuritelmatomonas gaucii</name>
    <dbReference type="NCBI Taxonomy" id="2043161"/>
    <lineage>
        <taxon>Bacteria</taxon>
        <taxon>Pseudomonadati</taxon>
        <taxon>Acidobacteriota</taxon>
        <taxon>Terriglobia</taxon>
        <taxon>Terriglobales</taxon>
        <taxon>Acidobacteriaceae</taxon>
        <taxon>Candidatus Sulfuritelmatomonas</taxon>
    </lineage>
</organism>
<dbReference type="SMART" id="SM00862">
    <property type="entry name" value="Trans_reg_C"/>
    <property type="match status" value="1"/>
</dbReference>
<keyword evidence="2 3" id="KW-0238">DNA-binding</keyword>
<name>A0A2N9M5X9_9BACT</name>
<feature type="domain" description="OmpR/PhoB-type" evidence="6">
    <location>
        <begin position="5"/>
        <end position="103"/>
    </location>
</feature>
<accession>A0A2N9M5X9</accession>
<dbReference type="GO" id="GO:0006355">
    <property type="term" value="P:regulation of DNA-templated transcription"/>
    <property type="evidence" value="ECO:0007669"/>
    <property type="project" value="InterPro"/>
</dbReference>
<dbReference type="SUPFAM" id="SSF46894">
    <property type="entry name" value="C-terminal effector domain of the bipartite response regulators"/>
    <property type="match status" value="1"/>
</dbReference>
<dbReference type="InterPro" id="IPR036388">
    <property type="entry name" value="WH-like_DNA-bd_sf"/>
</dbReference>
<feature type="transmembrane region" description="Helical" evidence="5">
    <location>
        <begin position="155"/>
        <end position="174"/>
    </location>
</feature>
<feature type="region of interest" description="Disordered" evidence="4">
    <location>
        <begin position="114"/>
        <end position="133"/>
    </location>
</feature>
<evidence type="ECO:0000256" key="3">
    <source>
        <dbReference type="PROSITE-ProRule" id="PRU01091"/>
    </source>
</evidence>
<keyword evidence="5" id="KW-0472">Membrane</keyword>
<gene>
    <name evidence="7" type="ORF">SBA5_800011</name>
</gene>
<sequence length="731" mass="81520">MAENPLVFRFAEFEVREREFSILKGNTSVPVEPRAFQVLLVLLRNPQKVITKDKLLNTVWDDVEVTDNSLTRSVVKLRQALGDDARSPRLIETVAKVGYRFVCPVEVLEDARGGVAPAEPADTPTELPRTSKGPLVKTVPARARGWAGLVFGRRWLLATVVAVVGLLASAIWYLHRPLPPPRVTEYTQITHDDRHKIPVATDGARLYLNLDHQPYRPAQVAVSGGEVTLFPVQLPNPTLADVSADGASLLVHSLDSGRASLWSVQVPGGSLRRLLDGVRLGSYPWSSAGWSPNGKLLAYYTSDGDINAMRSDGTESHKLVSAPHRLSTSVSGDVRWSPDGTRIRFTQDHRLWEMSSNGSGLHPLLPDWHPSEWQCCGRWTPDGRFFVFLLSKQLASNLGAVVPAAQIWALDERHGFLRPAHPEPVQLTSGPIRWDRAILSTDGEKIFSRGVILRGELVRFDAQSRQLQPYLSGISAEFVTFSPDGKSLAYVTYPEGILWRANRDGSNPIQLTDPPIYPTLLRWSPDGRQILFTASDSEGQMKIYILPSEGGKPQMLLPSDNRWQFDPNWSPDGRKIVFSASETVSTSFKPSICILELSNGQVTDIPKSQYRYSTRWSPDGQYLAGLKTDSNSSLTVFDFKAQQWSDIQKGEVGFPTWSHDGKFIYFLRPVDDPGVYRIRPTGGEAERVVDLKGFRFTGVWRYFLGLDPEDTPLLLRDTGTDDIFALTLDER</sequence>
<reference evidence="8" key="1">
    <citation type="submission" date="2018-02" db="EMBL/GenBank/DDBJ databases">
        <authorList>
            <person name="Hausmann B."/>
        </authorList>
    </citation>
    <scope>NUCLEOTIDE SEQUENCE [LARGE SCALE GENOMIC DNA]</scope>
    <source>
        <strain evidence="8">Peat soil MAG SbA5</strain>
    </source>
</reference>
<keyword evidence="5" id="KW-1133">Transmembrane helix</keyword>
<dbReference type="AlphaFoldDB" id="A0A2N9M5X9"/>
<dbReference type="GO" id="GO:0003677">
    <property type="term" value="F:DNA binding"/>
    <property type="evidence" value="ECO:0007669"/>
    <property type="project" value="UniProtKB-UniRule"/>
</dbReference>
<evidence type="ECO:0000259" key="6">
    <source>
        <dbReference type="PROSITE" id="PS51755"/>
    </source>
</evidence>
<dbReference type="Gene3D" id="2.120.10.30">
    <property type="entry name" value="TolB, C-terminal domain"/>
    <property type="match status" value="3"/>
</dbReference>
<dbReference type="OrthoDB" id="100405at2"/>
<evidence type="ECO:0000256" key="1">
    <source>
        <dbReference type="ARBA" id="ARBA00009820"/>
    </source>
</evidence>
<dbReference type="PROSITE" id="PS51755">
    <property type="entry name" value="OMPR_PHOB"/>
    <property type="match status" value="1"/>
</dbReference>
<evidence type="ECO:0000256" key="2">
    <source>
        <dbReference type="ARBA" id="ARBA00023125"/>
    </source>
</evidence>
<evidence type="ECO:0000256" key="5">
    <source>
        <dbReference type="SAM" id="Phobius"/>
    </source>
</evidence>
<keyword evidence="5" id="KW-0812">Transmembrane</keyword>
<feature type="DNA-binding region" description="OmpR/PhoB-type" evidence="3">
    <location>
        <begin position="5"/>
        <end position="103"/>
    </location>
</feature>
<dbReference type="InterPro" id="IPR011659">
    <property type="entry name" value="WD40"/>
</dbReference>
<dbReference type="CDD" id="cd00383">
    <property type="entry name" value="trans_reg_C"/>
    <property type="match status" value="1"/>
</dbReference>
<evidence type="ECO:0000313" key="8">
    <source>
        <dbReference type="Proteomes" id="UP000239735"/>
    </source>
</evidence>
<dbReference type="InterPro" id="IPR001867">
    <property type="entry name" value="OmpR/PhoB-type_DNA-bd"/>
</dbReference>
<evidence type="ECO:0000313" key="7">
    <source>
        <dbReference type="EMBL" id="SPE30893.1"/>
    </source>
</evidence>
<evidence type="ECO:0000256" key="4">
    <source>
        <dbReference type="SAM" id="MobiDB-lite"/>
    </source>
</evidence>
<dbReference type="EMBL" id="OKRB01000142">
    <property type="protein sequence ID" value="SPE30893.1"/>
    <property type="molecule type" value="Genomic_DNA"/>
</dbReference>
<dbReference type="PANTHER" id="PTHR36842:SF1">
    <property type="entry name" value="PROTEIN TOLB"/>
    <property type="match status" value="1"/>
</dbReference>
<dbReference type="InterPro" id="IPR011042">
    <property type="entry name" value="6-blade_b-propeller_TolB-like"/>
</dbReference>
<dbReference type="SUPFAM" id="SSF82171">
    <property type="entry name" value="DPP6 N-terminal domain-like"/>
    <property type="match status" value="1"/>
</dbReference>
<proteinExistence type="inferred from homology"/>
<dbReference type="PANTHER" id="PTHR36842">
    <property type="entry name" value="PROTEIN TOLB HOMOLOG"/>
    <property type="match status" value="1"/>
</dbReference>
<dbReference type="InterPro" id="IPR016032">
    <property type="entry name" value="Sig_transdc_resp-reg_C-effctor"/>
</dbReference>